<sequence>MTSSRIIDQHNTGLNRPKEMVTSIIDPDTLASPLAQTYLYWQKIQASRTLPLASDFDPIAIPQALAHLILVGIEQSPLDFRFRVIGDYINERMKTNYMHQCLSDIPEKGPSSQIWAFYERCWSEKKPVLVRLNYIGPYAGIRQSEEIYLPLGNEAGEVTKILVCLTFDAQGIPPR</sequence>
<proteinExistence type="predicted"/>
<gene>
    <name evidence="1" type="ORF">DFP90_10988</name>
</gene>
<dbReference type="InterPro" id="IPR009922">
    <property type="entry name" value="DUF1457"/>
</dbReference>
<reference evidence="1 2" key="1">
    <citation type="submission" date="2018-07" db="EMBL/GenBank/DDBJ databases">
        <title>Genomic Encyclopedia of Type Strains, Phase III (KMG-III): the genomes of soil and plant-associated and newly described type strains.</title>
        <authorList>
            <person name="Whitman W."/>
        </authorList>
    </citation>
    <scope>NUCLEOTIDE SEQUENCE [LARGE SCALE GENOMIC DNA]</scope>
    <source>
        <strain evidence="1 2">CECT 8488</strain>
    </source>
</reference>
<comment type="caution">
    <text evidence="1">The sequence shown here is derived from an EMBL/GenBank/DDBJ whole genome shotgun (WGS) entry which is preliminary data.</text>
</comment>
<keyword evidence="2" id="KW-1185">Reference proteome</keyword>
<dbReference type="Proteomes" id="UP000256845">
    <property type="component" value="Unassembled WGS sequence"/>
</dbReference>
<name>A0A3D9HE28_9PROT</name>
<evidence type="ECO:0000313" key="1">
    <source>
        <dbReference type="EMBL" id="RED47724.1"/>
    </source>
</evidence>
<dbReference type="Pfam" id="PF07310">
    <property type="entry name" value="PAS_5"/>
    <property type="match status" value="1"/>
</dbReference>
<dbReference type="EMBL" id="QRDW01000009">
    <property type="protein sequence ID" value="RED47724.1"/>
    <property type="molecule type" value="Genomic_DNA"/>
</dbReference>
<organism evidence="1 2">
    <name type="scientific">Aestuariispira insulae</name>
    <dbReference type="NCBI Taxonomy" id="1461337"/>
    <lineage>
        <taxon>Bacteria</taxon>
        <taxon>Pseudomonadati</taxon>
        <taxon>Pseudomonadota</taxon>
        <taxon>Alphaproteobacteria</taxon>
        <taxon>Rhodospirillales</taxon>
        <taxon>Kiloniellaceae</taxon>
        <taxon>Aestuariispira</taxon>
    </lineage>
</organism>
<dbReference type="AlphaFoldDB" id="A0A3D9HE28"/>
<protein>
    <submittedName>
        <fullName evidence="1">PAS domain-containing protein</fullName>
    </submittedName>
</protein>
<accession>A0A3D9HE28</accession>
<dbReference type="OrthoDB" id="8478534at2"/>
<dbReference type="RefSeq" id="WP_115937874.1">
    <property type="nucleotide sequence ID" value="NZ_QRDW01000009.1"/>
</dbReference>
<evidence type="ECO:0000313" key="2">
    <source>
        <dbReference type="Proteomes" id="UP000256845"/>
    </source>
</evidence>